<proteinExistence type="predicted"/>
<evidence type="ECO:0000313" key="1">
    <source>
        <dbReference type="EMBL" id="KAI0032878.1"/>
    </source>
</evidence>
<organism evidence="1 2">
    <name type="scientific">Vararia minispora EC-137</name>
    <dbReference type="NCBI Taxonomy" id="1314806"/>
    <lineage>
        <taxon>Eukaryota</taxon>
        <taxon>Fungi</taxon>
        <taxon>Dikarya</taxon>
        <taxon>Basidiomycota</taxon>
        <taxon>Agaricomycotina</taxon>
        <taxon>Agaricomycetes</taxon>
        <taxon>Russulales</taxon>
        <taxon>Lachnocladiaceae</taxon>
        <taxon>Vararia</taxon>
    </lineage>
</organism>
<keyword evidence="2" id="KW-1185">Reference proteome</keyword>
<evidence type="ECO:0000313" key="2">
    <source>
        <dbReference type="Proteomes" id="UP000814128"/>
    </source>
</evidence>
<accession>A0ACB8QM19</accession>
<protein>
    <submittedName>
        <fullName evidence="1">Uncharacterized protein</fullName>
    </submittedName>
</protein>
<sequence length="521" mass="57970">MLLTVLERLHYVPDATYDAQARKGCMKNTRVSVLSDLMDWCKDPAAPPMLWLSGMAGTGKSAIVWSIADSLQADGLLGGSFFCSRTGSTARSDVTRVIPTLVRQLAMRSTMYRDALVAEIRTDPDTSHKYIDVQVEKLLRKPFLTSTRPHSHLPVFVIDALDECSDKDATEQILKDLIAASSSIPAKFFVTSRPEHHIRHKLQSTSPEFRRVLRLHDIEKDLVDVDIRLYLEHRLSNIQAELSNILSPAWYTTADIDTLTGLANRLFIFAFTAVEYIRRNPTERLKRLTGVKVTAGKPLTETLDTIYTLILSETSTSDGLEPEEVAFLKHVLVYILAVRVPLSVSAFAELLGISPSRLRATLDHLHAVINIPDEDNGDALSTIHASFGDFLLDSSRAPDVMRIDINSGHLSLSQRCFELMQSDALCFNVSRSPSSCLPHPQPHFSESLGYACSQWVHHVVDSPDPRSFVPAIDTVFIPKFLFWLEVLVASGEIDRVPALIMTLLHTPALVRATLHPTASTN</sequence>
<dbReference type="Proteomes" id="UP000814128">
    <property type="component" value="Unassembled WGS sequence"/>
</dbReference>
<dbReference type="EMBL" id="MU273534">
    <property type="protein sequence ID" value="KAI0032878.1"/>
    <property type="molecule type" value="Genomic_DNA"/>
</dbReference>
<gene>
    <name evidence="1" type="ORF">K488DRAFT_48949</name>
</gene>
<reference evidence="1" key="2">
    <citation type="journal article" date="2022" name="New Phytol.">
        <title>Evolutionary transition to the ectomycorrhizal habit in the genomes of a hyperdiverse lineage of mushroom-forming fungi.</title>
        <authorList>
            <person name="Looney B."/>
            <person name="Miyauchi S."/>
            <person name="Morin E."/>
            <person name="Drula E."/>
            <person name="Courty P.E."/>
            <person name="Kohler A."/>
            <person name="Kuo A."/>
            <person name="LaButti K."/>
            <person name="Pangilinan J."/>
            <person name="Lipzen A."/>
            <person name="Riley R."/>
            <person name="Andreopoulos W."/>
            <person name="He G."/>
            <person name="Johnson J."/>
            <person name="Nolan M."/>
            <person name="Tritt A."/>
            <person name="Barry K.W."/>
            <person name="Grigoriev I.V."/>
            <person name="Nagy L.G."/>
            <person name="Hibbett D."/>
            <person name="Henrissat B."/>
            <person name="Matheny P.B."/>
            <person name="Labbe J."/>
            <person name="Martin F.M."/>
        </authorList>
    </citation>
    <scope>NUCLEOTIDE SEQUENCE</scope>
    <source>
        <strain evidence="1">EC-137</strain>
    </source>
</reference>
<comment type="caution">
    <text evidence="1">The sequence shown here is derived from an EMBL/GenBank/DDBJ whole genome shotgun (WGS) entry which is preliminary data.</text>
</comment>
<reference evidence="1" key="1">
    <citation type="submission" date="2021-02" db="EMBL/GenBank/DDBJ databases">
        <authorList>
            <consortium name="DOE Joint Genome Institute"/>
            <person name="Ahrendt S."/>
            <person name="Looney B.P."/>
            <person name="Miyauchi S."/>
            <person name="Morin E."/>
            <person name="Drula E."/>
            <person name="Courty P.E."/>
            <person name="Chicoki N."/>
            <person name="Fauchery L."/>
            <person name="Kohler A."/>
            <person name="Kuo A."/>
            <person name="Labutti K."/>
            <person name="Pangilinan J."/>
            <person name="Lipzen A."/>
            <person name="Riley R."/>
            <person name="Andreopoulos W."/>
            <person name="He G."/>
            <person name="Johnson J."/>
            <person name="Barry K.W."/>
            <person name="Grigoriev I.V."/>
            <person name="Nagy L."/>
            <person name="Hibbett D."/>
            <person name="Henrissat B."/>
            <person name="Matheny P.B."/>
            <person name="Labbe J."/>
            <person name="Martin F."/>
        </authorList>
    </citation>
    <scope>NUCLEOTIDE SEQUENCE</scope>
    <source>
        <strain evidence="1">EC-137</strain>
    </source>
</reference>
<name>A0ACB8QM19_9AGAM</name>